<evidence type="ECO:0000256" key="2">
    <source>
        <dbReference type="SAM" id="MobiDB-lite"/>
    </source>
</evidence>
<sequence length="490" mass="54512">MQKLGDFTTAHTLSDQDIVTGLAHIHTAETQLAASRLAMLTEADRRGLALQLGHSSIKRWYAKAVRLPEGNIAHQMALGKWLWHNPTVAEALTDGTIHYLHVKAIADGIATVLAADPTLTESRQTDIIAVLLDVATRGLAKDVHDRGQELAQHAANDARARHEAERQRREQERREEERRKSERSNSPDDSVDDENSDDKDSDHEHPGLHDDTRRHDTPQPPPPLPVSENRALNRLGIYPLANGRSKIEGNLDKLTVEKLKTALSPLTAPKPAPDGTRDPRTPDRRNADGLSELLDRYLHARTGTGSGGVNVNLTVSLADLLKKPTDAENASRHNATQRHDRPSPSDSDWPFWLDWTGPISHKLAEFLSCDADLTPVIVDHHGVPLALGRSFRLASNSLREAVIIRDRCCVMCGRPAQWCQVHHVIYWNDDGPTNLNNLALVCTECHRDIHNTGWKLAMGDDGHPYAIPPAEVDPERRPVASYHRRRKHSA</sequence>
<reference evidence="4 5" key="1">
    <citation type="submission" date="2024-03" db="EMBL/GenBank/DDBJ databases">
        <title>Natural products discovery in diverse microorganisms through a two-stage MS feature dereplication strategy.</title>
        <authorList>
            <person name="Zhang R."/>
        </authorList>
    </citation>
    <scope>NUCLEOTIDE SEQUENCE [LARGE SCALE GENOMIC DNA]</scope>
    <source>
        <strain evidence="4 5">18930</strain>
    </source>
</reference>
<dbReference type="Pfam" id="PF02720">
    <property type="entry name" value="DUF222"/>
    <property type="match status" value="1"/>
</dbReference>
<dbReference type="EMBL" id="CP147846">
    <property type="protein sequence ID" value="WXG68480.1"/>
    <property type="molecule type" value="Genomic_DNA"/>
</dbReference>
<feature type="region of interest" description="Disordered" evidence="2">
    <location>
        <begin position="465"/>
        <end position="490"/>
    </location>
</feature>
<feature type="compositionally biased region" description="Basic and acidic residues" evidence="2">
    <location>
        <begin position="156"/>
        <end position="186"/>
    </location>
</feature>
<evidence type="ECO:0000313" key="4">
    <source>
        <dbReference type="EMBL" id="WXG68480.1"/>
    </source>
</evidence>
<dbReference type="Gene3D" id="1.10.30.50">
    <property type="match status" value="1"/>
</dbReference>
<protein>
    <submittedName>
        <fullName evidence="4">DUF222 domain-containing protein</fullName>
    </submittedName>
</protein>
<proteinExistence type="inferred from homology"/>
<dbReference type="Pfam" id="PF01844">
    <property type="entry name" value="HNH"/>
    <property type="match status" value="1"/>
</dbReference>
<evidence type="ECO:0000313" key="5">
    <source>
        <dbReference type="Proteomes" id="UP001432000"/>
    </source>
</evidence>
<dbReference type="SMART" id="SM00507">
    <property type="entry name" value="HNHc"/>
    <property type="match status" value="1"/>
</dbReference>
<evidence type="ECO:0000256" key="1">
    <source>
        <dbReference type="ARBA" id="ARBA00023450"/>
    </source>
</evidence>
<feature type="compositionally biased region" description="Basic and acidic residues" evidence="2">
    <location>
        <begin position="275"/>
        <end position="287"/>
    </location>
</feature>
<keyword evidence="5" id="KW-1185">Reference proteome</keyword>
<dbReference type="InterPro" id="IPR003615">
    <property type="entry name" value="HNH_nuc"/>
</dbReference>
<dbReference type="RefSeq" id="WP_338888712.1">
    <property type="nucleotide sequence ID" value="NZ_CP147846.1"/>
</dbReference>
<organism evidence="4 5">
    <name type="scientific">Rhodococcus sovatensis</name>
    <dbReference type="NCBI Taxonomy" id="1805840"/>
    <lineage>
        <taxon>Bacteria</taxon>
        <taxon>Bacillati</taxon>
        <taxon>Actinomycetota</taxon>
        <taxon>Actinomycetes</taxon>
        <taxon>Mycobacteriales</taxon>
        <taxon>Nocardiaceae</taxon>
        <taxon>Rhodococcus</taxon>
    </lineage>
</organism>
<feature type="region of interest" description="Disordered" evidence="2">
    <location>
        <begin position="150"/>
        <end position="231"/>
    </location>
</feature>
<feature type="compositionally biased region" description="Basic and acidic residues" evidence="2">
    <location>
        <begin position="198"/>
        <end position="217"/>
    </location>
</feature>
<name>A0ABZ2PJQ9_9NOCA</name>
<gene>
    <name evidence="4" type="ORF">WDS16_25375</name>
</gene>
<feature type="compositionally biased region" description="Basic and acidic residues" evidence="2">
    <location>
        <begin position="326"/>
        <end position="343"/>
    </location>
</feature>
<comment type="similarity">
    <text evidence="1">Belongs to the Rv1128c/1148c/1588c/1702c/1945/3466 family.</text>
</comment>
<feature type="domain" description="HNH nuclease" evidence="3">
    <location>
        <begin position="397"/>
        <end position="447"/>
    </location>
</feature>
<dbReference type="InterPro" id="IPR002711">
    <property type="entry name" value="HNH"/>
</dbReference>
<dbReference type="InterPro" id="IPR003870">
    <property type="entry name" value="DUF222"/>
</dbReference>
<feature type="region of interest" description="Disordered" evidence="2">
    <location>
        <begin position="262"/>
        <end position="287"/>
    </location>
</feature>
<dbReference type="CDD" id="cd00085">
    <property type="entry name" value="HNHc"/>
    <property type="match status" value="1"/>
</dbReference>
<dbReference type="Proteomes" id="UP001432000">
    <property type="component" value="Chromosome"/>
</dbReference>
<feature type="region of interest" description="Disordered" evidence="2">
    <location>
        <begin position="326"/>
        <end position="346"/>
    </location>
</feature>
<evidence type="ECO:0000259" key="3">
    <source>
        <dbReference type="SMART" id="SM00507"/>
    </source>
</evidence>
<accession>A0ABZ2PJQ9</accession>